<gene>
    <name evidence="3" type="ORF">SAMN04489717_2178</name>
</gene>
<dbReference type="GO" id="GO:0004672">
    <property type="term" value="F:protein kinase activity"/>
    <property type="evidence" value="ECO:0007669"/>
    <property type="project" value="InterPro"/>
</dbReference>
<keyword evidence="3" id="KW-0808">Transferase</keyword>
<sequence>MAAGSAGLGNAGSPKAFPSGADYATALQNPAHVFRAPELRTCRVDTNKLGMPKPMSGNFASVFSLETTTGRRYALKCFTRYVPDQESRYHEISSQLSKLSMAQLSQPWKMGFEYLRDGILVNGSRYPVLKMEWVEATTLANWLEQNYSDRAATRRLAKRFADLTVDLDKAGIAHGDLQHGNLLVASDGTFRLVDYDGMYVPGMRGLRASETGHRHYQSPSRSEADFGPTMDRFSAWVIYLSLLALSVDPGLWAKLHEPGGEYLLLAEDDFKSPDTAPRFPELLSHTDQAVRDLAQAVRSLTWQPLDALPPLSTSQPVASTQPAAGVKASWMTSTPPTHATGARPGSLPGWLASHISAEGTPTPSPSQVPASPATSGSVRAEFSGRRFFDVVLLLLIPLSVLLPALLDVSGRLAPGAFPSTLVATFSGVLLLSLLGRRIRTESRDTRSRIRELEQQRRAAVNPSAEADRIQRERESFEKTESLRAATVAKKRRDLNDGMSRELASVNVTSADAIQAIDIKIANLSSDLQAAFTRALAPRQRTYVENELRKALISRANLSSIGEKTIANLAARGIRTAADFVDFRLTAGGGGGTNVVLVLPSGRTTRVPGIGPERARILKDWRSRRELLAAKGCPIQLTHQERDDIKSQVNRKKIKLEGERTTAAETARKMRDDVKRRVQRELEILETEDASAIMRAKTKRSSFDQQLADLQNSRLNLAIVDDALGRAREDQQRLSHMRYLHFVFTGR</sequence>
<organism evidence="3 4">
    <name type="scientific">Actinopolymorpha singaporensis</name>
    <dbReference type="NCBI Taxonomy" id="117157"/>
    <lineage>
        <taxon>Bacteria</taxon>
        <taxon>Bacillati</taxon>
        <taxon>Actinomycetota</taxon>
        <taxon>Actinomycetes</taxon>
        <taxon>Propionibacteriales</taxon>
        <taxon>Actinopolymorphaceae</taxon>
        <taxon>Actinopolymorpha</taxon>
    </lineage>
</organism>
<feature type="domain" description="Protein kinase" evidence="2">
    <location>
        <begin position="48"/>
        <end position="469"/>
    </location>
</feature>
<evidence type="ECO:0000313" key="4">
    <source>
        <dbReference type="Proteomes" id="UP000198983"/>
    </source>
</evidence>
<accession>A0A1H1QWD8</accession>
<feature type="region of interest" description="Disordered" evidence="1">
    <location>
        <begin position="350"/>
        <end position="376"/>
    </location>
</feature>
<protein>
    <submittedName>
        <fullName evidence="3">Protein kinase and helix-hairpin-helix DNA-binding domain-containing protein</fullName>
    </submittedName>
</protein>
<dbReference type="AlphaFoldDB" id="A0A1H1QWD8"/>
<reference evidence="3 4" key="1">
    <citation type="submission" date="2016-10" db="EMBL/GenBank/DDBJ databases">
        <authorList>
            <person name="de Groot N.N."/>
        </authorList>
    </citation>
    <scope>NUCLEOTIDE SEQUENCE [LARGE SCALE GENOMIC DNA]</scope>
    <source>
        <strain evidence="3 4">DSM 22024</strain>
    </source>
</reference>
<evidence type="ECO:0000259" key="2">
    <source>
        <dbReference type="PROSITE" id="PS50011"/>
    </source>
</evidence>
<proteinExistence type="predicted"/>
<dbReference type="EMBL" id="LT629732">
    <property type="protein sequence ID" value="SDS27841.1"/>
    <property type="molecule type" value="Genomic_DNA"/>
</dbReference>
<evidence type="ECO:0000313" key="3">
    <source>
        <dbReference type="EMBL" id="SDS27841.1"/>
    </source>
</evidence>
<dbReference type="SUPFAM" id="SSF56112">
    <property type="entry name" value="Protein kinase-like (PK-like)"/>
    <property type="match status" value="1"/>
</dbReference>
<dbReference type="InterPro" id="IPR011009">
    <property type="entry name" value="Kinase-like_dom_sf"/>
</dbReference>
<dbReference type="PROSITE" id="PS50011">
    <property type="entry name" value="PROTEIN_KINASE_DOM"/>
    <property type="match status" value="1"/>
</dbReference>
<keyword evidence="3" id="KW-0238">DNA-binding</keyword>
<dbReference type="Proteomes" id="UP000198983">
    <property type="component" value="Chromosome I"/>
</dbReference>
<feature type="compositionally biased region" description="Polar residues" evidence="1">
    <location>
        <begin position="359"/>
        <end position="376"/>
    </location>
</feature>
<dbReference type="GO" id="GO:0003677">
    <property type="term" value="F:DNA binding"/>
    <property type="evidence" value="ECO:0007669"/>
    <property type="project" value="UniProtKB-KW"/>
</dbReference>
<dbReference type="STRING" id="117157.SAMN04489717_2178"/>
<keyword evidence="3" id="KW-0418">Kinase</keyword>
<name>A0A1H1QWD8_9ACTN</name>
<dbReference type="Gene3D" id="1.10.510.10">
    <property type="entry name" value="Transferase(Phosphotransferase) domain 1"/>
    <property type="match status" value="1"/>
</dbReference>
<evidence type="ECO:0000256" key="1">
    <source>
        <dbReference type="SAM" id="MobiDB-lite"/>
    </source>
</evidence>
<keyword evidence="4" id="KW-1185">Reference proteome</keyword>
<dbReference type="InterPro" id="IPR000719">
    <property type="entry name" value="Prot_kinase_dom"/>
</dbReference>
<dbReference type="GO" id="GO:0005524">
    <property type="term" value="F:ATP binding"/>
    <property type="evidence" value="ECO:0007669"/>
    <property type="project" value="InterPro"/>
</dbReference>